<keyword evidence="2" id="KW-0238">DNA-binding</keyword>
<dbReference type="Pfam" id="PF07702">
    <property type="entry name" value="UTRA"/>
    <property type="match status" value="1"/>
</dbReference>
<dbReference type="Pfam" id="PF00392">
    <property type="entry name" value="GntR"/>
    <property type="match status" value="1"/>
</dbReference>
<dbReference type="STRING" id="883161.HMPREF9306_01875"/>
<keyword evidence="3" id="KW-0804">Transcription</keyword>
<accession>S2VZM3</accession>
<dbReference type="Gene3D" id="3.40.1410.10">
    <property type="entry name" value="Chorismate lyase-like"/>
    <property type="match status" value="1"/>
</dbReference>
<keyword evidence="6" id="KW-1185">Reference proteome</keyword>
<dbReference type="Gene3D" id="1.10.10.10">
    <property type="entry name" value="Winged helix-like DNA-binding domain superfamily/Winged helix DNA-binding domain"/>
    <property type="match status" value="1"/>
</dbReference>
<feature type="domain" description="HTH gntR-type" evidence="4">
    <location>
        <begin position="14"/>
        <end position="80"/>
    </location>
</feature>
<dbReference type="PROSITE" id="PS50949">
    <property type="entry name" value="HTH_GNTR"/>
    <property type="match status" value="1"/>
</dbReference>
<dbReference type="Proteomes" id="UP000014417">
    <property type="component" value="Unassembled WGS sequence"/>
</dbReference>
<organism evidence="5 6">
    <name type="scientific">Propionimicrobium lymphophilum ACS-093-V-SCH5</name>
    <dbReference type="NCBI Taxonomy" id="883161"/>
    <lineage>
        <taxon>Bacteria</taxon>
        <taxon>Bacillati</taxon>
        <taxon>Actinomycetota</taxon>
        <taxon>Actinomycetes</taxon>
        <taxon>Propionibacteriales</taxon>
        <taxon>Propionibacteriaceae</taxon>
        <taxon>Propionimicrobium</taxon>
    </lineage>
</organism>
<dbReference type="GO" id="GO:0003700">
    <property type="term" value="F:DNA-binding transcription factor activity"/>
    <property type="evidence" value="ECO:0007669"/>
    <property type="project" value="InterPro"/>
</dbReference>
<dbReference type="SMART" id="SM00866">
    <property type="entry name" value="UTRA"/>
    <property type="match status" value="1"/>
</dbReference>
<sequence length="246" mass="27170">MLVVNNNDEGKLMEPKYAKVYEALLERISGMSPGERLDSEVKLASSFKVSPMTVRRALMLLSQNGLTVGIPGRGTFVADRNQLPQQEDPLSTVASWNAAEYPQTHVKLVSAALEAADDSERKLLQAEDEPFVATIRRAHYLDENYQELAGIEIVLVRADDFPGILGFDLSSDLPSLLSKNFGEKSSNLKGIRTVHSRISTDDETKHLHLPEPDALLVIEASFRNPEGKTVAEMTTKFIGKHVVLTL</sequence>
<dbReference type="InterPro" id="IPR011663">
    <property type="entry name" value="UTRA"/>
</dbReference>
<dbReference type="InterPro" id="IPR036390">
    <property type="entry name" value="WH_DNA-bd_sf"/>
</dbReference>
<comment type="caution">
    <text evidence="5">The sequence shown here is derived from an EMBL/GenBank/DDBJ whole genome shotgun (WGS) entry which is preliminary data.</text>
</comment>
<dbReference type="PANTHER" id="PTHR44846">
    <property type="entry name" value="MANNOSYL-D-GLYCERATE TRANSPORT/METABOLISM SYSTEM REPRESSOR MNGR-RELATED"/>
    <property type="match status" value="1"/>
</dbReference>
<protein>
    <recommendedName>
        <fullName evidence="4">HTH gntR-type domain-containing protein</fullName>
    </recommendedName>
</protein>
<evidence type="ECO:0000259" key="4">
    <source>
        <dbReference type="PROSITE" id="PS50949"/>
    </source>
</evidence>
<dbReference type="AlphaFoldDB" id="S2VZM3"/>
<name>S2VZM3_9ACTN</name>
<evidence type="ECO:0000256" key="1">
    <source>
        <dbReference type="ARBA" id="ARBA00023015"/>
    </source>
</evidence>
<evidence type="ECO:0000256" key="2">
    <source>
        <dbReference type="ARBA" id="ARBA00023125"/>
    </source>
</evidence>
<evidence type="ECO:0000313" key="6">
    <source>
        <dbReference type="Proteomes" id="UP000014417"/>
    </source>
</evidence>
<proteinExistence type="predicted"/>
<dbReference type="CDD" id="cd07377">
    <property type="entry name" value="WHTH_GntR"/>
    <property type="match status" value="1"/>
</dbReference>
<dbReference type="InterPro" id="IPR036388">
    <property type="entry name" value="WH-like_DNA-bd_sf"/>
</dbReference>
<dbReference type="InterPro" id="IPR000524">
    <property type="entry name" value="Tscrpt_reg_HTH_GntR"/>
</dbReference>
<dbReference type="PANTHER" id="PTHR44846:SF1">
    <property type="entry name" value="MANNOSYL-D-GLYCERATE TRANSPORT_METABOLISM SYSTEM REPRESSOR MNGR-RELATED"/>
    <property type="match status" value="1"/>
</dbReference>
<keyword evidence="1" id="KW-0805">Transcription regulation</keyword>
<dbReference type="SUPFAM" id="SSF46785">
    <property type="entry name" value="Winged helix' DNA-binding domain"/>
    <property type="match status" value="1"/>
</dbReference>
<gene>
    <name evidence="5" type="ORF">HMPREF9306_01875</name>
</gene>
<dbReference type="GO" id="GO:0003677">
    <property type="term" value="F:DNA binding"/>
    <property type="evidence" value="ECO:0007669"/>
    <property type="project" value="UniProtKB-KW"/>
</dbReference>
<dbReference type="InterPro" id="IPR028978">
    <property type="entry name" value="Chorismate_lyase_/UTRA_dom_sf"/>
</dbReference>
<dbReference type="RefSeq" id="WP_016456681.1">
    <property type="nucleotide sequence ID" value="NZ_KE150269.1"/>
</dbReference>
<evidence type="ECO:0000256" key="3">
    <source>
        <dbReference type="ARBA" id="ARBA00023163"/>
    </source>
</evidence>
<evidence type="ECO:0000313" key="5">
    <source>
        <dbReference type="EMBL" id="EPD32306.1"/>
    </source>
</evidence>
<dbReference type="SMART" id="SM00345">
    <property type="entry name" value="HTH_GNTR"/>
    <property type="match status" value="1"/>
</dbReference>
<dbReference type="PATRIC" id="fig|883161.3.peg.1862"/>
<dbReference type="OrthoDB" id="8663149at2"/>
<dbReference type="GO" id="GO:0045892">
    <property type="term" value="P:negative regulation of DNA-templated transcription"/>
    <property type="evidence" value="ECO:0007669"/>
    <property type="project" value="TreeGrafter"/>
</dbReference>
<reference evidence="5 6" key="1">
    <citation type="submission" date="2013-04" db="EMBL/GenBank/DDBJ databases">
        <title>The Genome Sequence of Propionimicrobium lymphophilum ACS-093-V-SCH5.</title>
        <authorList>
            <consortium name="The Broad Institute Genomics Platform"/>
            <person name="Earl A."/>
            <person name="Ward D."/>
            <person name="Feldgarden M."/>
            <person name="Gevers D."/>
            <person name="Saerens B."/>
            <person name="Vaneechoutte M."/>
            <person name="Walker B."/>
            <person name="Young S."/>
            <person name="Zeng Q."/>
            <person name="Gargeya S."/>
            <person name="Fitzgerald M."/>
            <person name="Haas B."/>
            <person name="Abouelleil A."/>
            <person name="Allen A.W."/>
            <person name="Alvarado L."/>
            <person name="Arachchi H.M."/>
            <person name="Berlin A.M."/>
            <person name="Chapman S.B."/>
            <person name="Gainer-Dewar J."/>
            <person name="Goldberg J."/>
            <person name="Griggs A."/>
            <person name="Gujja S."/>
            <person name="Hansen M."/>
            <person name="Howarth C."/>
            <person name="Imamovic A."/>
            <person name="Ireland A."/>
            <person name="Larimer J."/>
            <person name="McCowan C."/>
            <person name="Murphy C."/>
            <person name="Pearson M."/>
            <person name="Poon T.W."/>
            <person name="Priest M."/>
            <person name="Roberts A."/>
            <person name="Saif S."/>
            <person name="Shea T."/>
            <person name="Sisk P."/>
            <person name="Sykes S."/>
            <person name="Wortman J."/>
            <person name="Nusbaum C."/>
            <person name="Birren B."/>
        </authorList>
    </citation>
    <scope>NUCLEOTIDE SEQUENCE [LARGE SCALE GENOMIC DNA]</scope>
    <source>
        <strain evidence="5 6">ACS-093-V-SCH5</strain>
    </source>
</reference>
<dbReference type="HOGENOM" id="CLU_063236_4_2_11"/>
<dbReference type="SUPFAM" id="SSF64288">
    <property type="entry name" value="Chorismate lyase-like"/>
    <property type="match status" value="1"/>
</dbReference>
<dbReference type="EMBL" id="AGZR01000009">
    <property type="protein sequence ID" value="EPD32306.1"/>
    <property type="molecule type" value="Genomic_DNA"/>
</dbReference>
<dbReference type="InterPro" id="IPR050679">
    <property type="entry name" value="Bact_HTH_transcr_reg"/>
</dbReference>